<dbReference type="Pfam" id="PF12708">
    <property type="entry name" value="Pect-lyase_RHGA_epim"/>
    <property type="match status" value="1"/>
</dbReference>
<feature type="region of interest" description="Disordered" evidence="1">
    <location>
        <begin position="497"/>
        <end position="538"/>
    </location>
</feature>
<dbReference type="InterPro" id="IPR011050">
    <property type="entry name" value="Pectin_lyase_fold/virulence"/>
</dbReference>
<gene>
    <name evidence="3" type="ORF">QJ522_19790</name>
</gene>
<feature type="domain" description="Rhamnogalacturonase A/B/Epimerase-like pectate lyase" evidence="2">
    <location>
        <begin position="81"/>
        <end position="143"/>
    </location>
</feature>
<keyword evidence="4" id="KW-1185">Reference proteome</keyword>
<dbReference type="EMBL" id="JASCXX010000032">
    <property type="protein sequence ID" value="MDI6451313.1"/>
    <property type="molecule type" value="Genomic_DNA"/>
</dbReference>
<evidence type="ECO:0000259" key="2">
    <source>
        <dbReference type="Pfam" id="PF12708"/>
    </source>
</evidence>
<reference evidence="3" key="1">
    <citation type="submission" date="2023-05" db="EMBL/GenBank/DDBJ databases">
        <title>Anaerotaeda fermentans gen. nov., sp. nov., a novel anaerobic planctomycete of the new family within the order Sedimentisphaerales isolated from Taman Peninsula, Russia.</title>
        <authorList>
            <person name="Khomyakova M.A."/>
            <person name="Merkel A.Y."/>
            <person name="Slobodkin A.I."/>
        </authorList>
    </citation>
    <scope>NUCLEOTIDE SEQUENCE</scope>
    <source>
        <strain evidence="3">M17dextr</strain>
    </source>
</reference>
<dbReference type="AlphaFoldDB" id="A0AAW6TZZ4"/>
<dbReference type="InterPro" id="IPR024535">
    <property type="entry name" value="RHGA/B-epi-like_pectate_lyase"/>
</dbReference>
<organism evidence="3 4">
    <name type="scientific">Anaerobaca lacustris</name>
    <dbReference type="NCBI Taxonomy" id="3044600"/>
    <lineage>
        <taxon>Bacteria</taxon>
        <taxon>Pseudomonadati</taxon>
        <taxon>Planctomycetota</taxon>
        <taxon>Phycisphaerae</taxon>
        <taxon>Sedimentisphaerales</taxon>
        <taxon>Anaerobacaceae</taxon>
        <taxon>Anaerobaca</taxon>
    </lineage>
</organism>
<evidence type="ECO:0000313" key="4">
    <source>
        <dbReference type="Proteomes" id="UP001431776"/>
    </source>
</evidence>
<name>A0AAW6TZZ4_9BACT</name>
<dbReference type="RefSeq" id="WP_349246720.1">
    <property type="nucleotide sequence ID" value="NZ_JASCXX010000032.1"/>
</dbReference>
<feature type="compositionally biased region" description="Basic and acidic residues" evidence="1">
    <location>
        <begin position="525"/>
        <end position="538"/>
    </location>
</feature>
<keyword evidence="3" id="KW-0378">Hydrolase</keyword>
<proteinExistence type="predicted"/>
<dbReference type="Gene3D" id="2.160.20.10">
    <property type="entry name" value="Single-stranded right-handed beta-helix, Pectin lyase-like"/>
    <property type="match status" value="1"/>
</dbReference>
<dbReference type="SUPFAM" id="SSF51126">
    <property type="entry name" value="Pectin lyase-like"/>
    <property type="match status" value="1"/>
</dbReference>
<dbReference type="Proteomes" id="UP001431776">
    <property type="component" value="Unassembled WGS sequence"/>
</dbReference>
<accession>A0AAW6TZZ4</accession>
<evidence type="ECO:0000313" key="3">
    <source>
        <dbReference type="EMBL" id="MDI6451313.1"/>
    </source>
</evidence>
<dbReference type="InterPro" id="IPR012334">
    <property type="entry name" value="Pectin_lyas_fold"/>
</dbReference>
<dbReference type="GO" id="GO:0016787">
    <property type="term" value="F:hydrolase activity"/>
    <property type="evidence" value="ECO:0007669"/>
    <property type="project" value="UniProtKB-KW"/>
</dbReference>
<evidence type="ECO:0000256" key="1">
    <source>
        <dbReference type="SAM" id="MobiDB-lite"/>
    </source>
</evidence>
<comment type="caution">
    <text evidence="3">The sequence shown here is derived from an EMBL/GenBank/DDBJ whole genome shotgun (WGS) entry which is preliminary data.</text>
</comment>
<protein>
    <submittedName>
        <fullName evidence="3">Glycosyl hydrolase family 28-related protein</fullName>
    </submittedName>
</protein>
<sequence>MCIPLAGLNPIVLVRILVTVALLACFGSPASGTWRSAWYPEDWTAAFTDREGRFLHDFSYAGYRSGEVPLPDVQGPVVQTVEDFGADATGQKDSQPAIQAAIDAVAKRGGGVVVLPKGLFRCNGPLHVTASNTVIRGAGPEATRIFFTSVPERGWSDHLQLRGSLREGREVVMAADAPNRAMYVEVDDASGLQKGDDVAIGWVISPEFIAEHHMTGTWTSFNGRWRPFFLREIRRIDRAGRPHRVHLDVPLRYVAKVRDQASIRVMTGYLQECGVESLSVANAVDWKRAWSRPGVHAISLRDARDCWIRNVNSFESPLSEAKGYHLQGGGIVVTTSKRITIADCRMEKAQNRGGGGAGYLFHISRSNEILTRDCMAVAGRHNFIQNWDFGSAGLVWLRCVSRDGRGYAFAADPVGYAGLCEYHHSLAMACLVDSCVLDDGWFGGNRHDWSSGAGATVTQSVYWNTSGKGRIRSWQSGNGYIIGTRDIRVETSMASRFAEGTEPEDRTEGLGQGGSLEPSSLYEDQLERRLKRRATDQP</sequence>